<dbReference type="Proteomes" id="UP000325393">
    <property type="component" value="Chromosome"/>
</dbReference>
<dbReference type="PANTHER" id="PTHR47505">
    <property type="entry name" value="DNA UTILIZATION PROTEIN YHGH"/>
    <property type="match status" value="1"/>
</dbReference>
<dbReference type="EMBL" id="CP044496">
    <property type="protein sequence ID" value="QFG51546.1"/>
    <property type="molecule type" value="Genomic_DNA"/>
</dbReference>
<sequence length="230" mass="27339">MNECLLCKQEFIPEISFLQIFSWSKYREPKICFRCLHQFERLSEIRCKYCSKNMNVAGTCHDCLDWQQIYGQNLLYNYSVYRYNDYFHDLMVNYKRYDDYVLYEVLQEICYKELLKIEADLYVPIPTSPEHQQKRQFDTISAIFSGLVPLTPLLKKKSGCGAQGEKNKHERLASSQSFYIDKEKIKKSFNGKSILLLDDIYTTGRTLYHARDQLLQFLPDSEIRSFSICR</sequence>
<organism evidence="2 3">
    <name type="scientific">Lactobacillus acetotolerans</name>
    <dbReference type="NCBI Taxonomy" id="1600"/>
    <lineage>
        <taxon>Bacteria</taxon>
        <taxon>Bacillati</taxon>
        <taxon>Bacillota</taxon>
        <taxon>Bacilli</taxon>
        <taxon>Lactobacillales</taxon>
        <taxon>Lactobacillaceae</taxon>
        <taxon>Lactobacillus</taxon>
    </lineage>
</organism>
<evidence type="ECO:0000313" key="3">
    <source>
        <dbReference type="Proteomes" id="UP000325393"/>
    </source>
</evidence>
<comment type="similarity">
    <text evidence="1">Belongs to the ComF/GntX family.</text>
</comment>
<evidence type="ECO:0000256" key="1">
    <source>
        <dbReference type="ARBA" id="ARBA00008007"/>
    </source>
</evidence>
<name>A0A5P5ZJ75_9LACO</name>
<dbReference type="InterPro" id="IPR029057">
    <property type="entry name" value="PRTase-like"/>
</dbReference>
<dbReference type="CDD" id="cd06223">
    <property type="entry name" value="PRTases_typeI"/>
    <property type="match status" value="1"/>
</dbReference>
<gene>
    <name evidence="2" type="ORF">LA749_05885</name>
</gene>
<dbReference type="InterPro" id="IPR051910">
    <property type="entry name" value="ComF/GntX_DNA_util-trans"/>
</dbReference>
<accession>A0A5P5ZJ75</accession>
<reference evidence="2 3" key="1">
    <citation type="submission" date="2019-09" db="EMBL/GenBank/DDBJ databases">
        <title>Genome sequencing of Lactobacillus acetotolerans.</title>
        <authorList>
            <person name="Kim K."/>
        </authorList>
    </citation>
    <scope>NUCLEOTIDE SEQUENCE [LARGE SCALE GENOMIC DNA]</scope>
    <source>
        <strain evidence="2 3">LA749</strain>
    </source>
</reference>
<dbReference type="Gene3D" id="3.40.50.2020">
    <property type="match status" value="1"/>
</dbReference>
<dbReference type="SUPFAM" id="SSF53271">
    <property type="entry name" value="PRTase-like"/>
    <property type="match status" value="1"/>
</dbReference>
<proteinExistence type="inferred from homology"/>
<dbReference type="RefSeq" id="WP_056970051.1">
    <property type="nucleotide sequence ID" value="NZ_CP044496.1"/>
</dbReference>
<protein>
    <submittedName>
        <fullName evidence="2">ComF family protein</fullName>
    </submittedName>
</protein>
<dbReference type="AlphaFoldDB" id="A0A5P5ZJ75"/>
<dbReference type="PANTHER" id="PTHR47505:SF1">
    <property type="entry name" value="DNA UTILIZATION PROTEIN YHGH"/>
    <property type="match status" value="1"/>
</dbReference>
<dbReference type="InterPro" id="IPR000836">
    <property type="entry name" value="PRTase_dom"/>
</dbReference>
<evidence type="ECO:0000313" key="2">
    <source>
        <dbReference type="EMBL" id="QFG51546.1"/>
    </source>
</evidence>
<dbReference type="GeneID" id="78212514"/>